<dbReference type="SUPFAM" id="SSF52047">
    <property type="entry name" value="RNI-like"/>
    <property type="match status" value="1"/>
</dbReference>
<dbReference type="Gene3D" id="3.80.10.10">
    <property type="entry name" value="Ribonuclease Inhibitor"/>
    <property type="match status" value="1"/>
</dbReference>
<dbReference type="OrthoDB" id="666273at2759"/>
<dbReference type="InterPro" id="IPR032675">
    <property type="entry name" value="LRR_dom_sf"/>
</dbReference>
<evidence type="ECO:0000313" key="3">
    <source>
        <dbReference type="EnsemblPlants" id="PNT63430"/>
    </source>
</evidence>
<keyword evidence="4" id="KW-1185">Reference proteome</keyword>
<proteinExistence type="predicted"/>
<protein>
    <recommendedName>
        <fullName evidence="5">F-box domain-containing protein</fullName>
    </recommendedName>
</protein>
<evidence type="ECO:0008006" key="5">
    <source>
        <dbReference type="Google" id="ProtNLM"/>
    </source>
</evidence>
<dbReference type="AlphaFoldDB" id="A0A2K2CN31"/>
<dbReference type="SUPFAM" id="SSF81383">
    <property type="entry name" value="F-box domain"/>
    <property type="match status" value="1"/>
</dbReference>
<dbReference type="InterPro" id="IPR053772">
    <property type="entry name" value="At1g61320/At1g61330-like"/>
</dbReference>
<reference evidence="2 3" key="1">
    <citation type="journal article" date="2010" name="Nature">
        <title>Genome sequencing and analysis of the model grass Brachypodium distachyon.</title>
        <authorList>
            <consortium name="International Brachypodium Initiative"/>
        </authorList>
    </citation>
    <scope>NUCLEOTIDE SEQUENCE [LARGE SCALE GENOMIC DNA]</scope>
    <source>
        <strain evidence="2 3">Bd21</strain>
    </source>
</reference>
<reference evidence="3" key="3">
    <citation type="submission" date="2018-08" db="UniProtKB">
        <authorList>
            <consortium name="EnsemblPlants"/>
        </authorList>
    </citation>
    <scope>IDENTIFICATION</scope>
    <source>
        <strain evidence="3">cv. Bd21</strain>
    </source>
</reference>
<gene>
    <name evidence="2" type="ORF">BRADI_4g15473v3</name>
</gene>
<evidence type="ECO:0000313" key="2">
    <source>
        <dbReference type="EMBL" id="PNT63430.1"/>
    </source>
</evidence>
<feature type="region of interest" description="Disordered" evidence="1">
    <location>
        <begin position="1"/>
        <end position="125"/>
    </location>
</feature>
<dbReference type="InParanoid" id="A0A2K2CN31"/>
<sequence length="473" mass="52826">MAEGVEDDRISGEGDESCGKRWAAPIGRERIAGLGDDPGAQEAGGVGEGRGRRLRRGRESAGIDLQSSGGSLSEQQPERGAAEAEVEAGRDTGGGADLHHDARAPHAEEATGNPSGGGGGGGGGMRVEDVAGVGLVVMPVLPERARQLIMSFLPLRMAIRMSTVSKPWLRTWMENRQYLKYLFTSSKQIEPIRQELDRRGIRRLHSFSVSVRCSQLNQEDFGSLLRYAAQCSVQNLAVDLLLKRKAYYFQLPEMRPGLVRLSLRQIMGAALDDQTLQRLILGCPHLRLLDLQRCTLMRRIDFNGARNDLRRLIVAECPSLRIINAPTANCLISFTYSGDFSELAFSPSAELSNLYICFGGPPFARTLKPSHKWISLMCNLSLLKVLTICSVALENIYSWTENIKNISLSCLQELQLLMFTIKSKDISNICRFLRLSHCSVVERLFICPWMRKRISRTHFRVYEKTRKRRTSRS</sequence>
<organism evidence="2">
    <name type="scientific">Brachypodium distachyon</name>
    <name type="common">Purple false brome</name>
    <name type="synonym">Trachynia distachya</name>
    <dbReference type="NCBI Taxonomy" id="15368"/>
    <lineage>
        <taxon>Eukaryota</taxon>
        <taxon>Viridiplantae</taxon>
        <taxon>Streptophyta</taxon>
        <taxon>Embryophyta</taxon>
        <taxon>Tracheophyta</taxon>
        <taxon>Spermatophyta</taxon>
        <taxon>Magnoliopsida</taxon>
        <taxon>Liliopsida</taxon>
        <taxon>Poales</taxon>
        <taxon>Poaceae</taxon>
        <taxon>BOP clade</taxon>
        <taxon>Pooideae</taxon>
        <taxon>Stipodae</taxon>
        <taxon>Brachypodieae</taxon>
        <taxon>Brachypodium</taxon>
    </lineage>
</organism>
<dbReference type="PANTHER" id="PTHR34145:SF65">
    <property type="entry name" value="FBD DOMAIN-CONTAINING PROTEIN"/>
    <property type="match status" value="1"/>
</dbReference>
<evidence type="ECO:0000256" key="1">
    <source>
        <dbReference type="SAM" id="MobiDB-lite"/>
    </source>
</evidence>
<feature type="compositionally biased region" description="Basic and acidic residues" evidence="1">
    <location>
        <begin position="76"/>
        <end position="90"/>
    </location>
</feature>
<dbReference type="PANTHER" id="PTHR34145">
    <property type="entry name" value="OS02G0105600 PROTEIN"/>
    <property type="match status" value="1"/>
</dbReference>
<dbReference type="EMBL" id="CM000883">
    <property type="protein sequence ID" value="PNT63430.1"/>
    <property type="molecule type" value="Genomic_DNA"/>
</dbReference>
<dbReference type="InterPro" id="IPR036047">
    <property type="entry name" value="F-box-like_dom_sf"/>
</dbReference>
<evidence type="ECO:0000313" key="4">
    <source>
        <dbReference type="Proteomes" id="UP000008810"/>
    </source>
</evidence>
<dbReference type="Gramene" id="PNT63430">
    <property type="protein sequence ID" value="PNT63430"/>
    <property type="gene ID" value="BRADI_4g15473v3"/>
</dbReference>
<dbReference type="Proteomes" id="UP000008810">
    <property type="component" value="Chromosome 4"/>
</dbReference>
<accession>A0A2K2CN31</accession>
<feature type="compositionally biased region" description="Basic and acidic residues" evidence="1">
    <location>
        <begin position="97"/>
        <end position="109"/>
    </location>
</feature>
<name>A0A2K2CN31_BRADI</name>
<feature type="compositionally biased region" description="Gly residues" evidence="1">
    <location>
        <begin position="114"/>
        <end position="125"/>
    </location>
</feature>
<reference evidence="2" key="2">
    <citation type="submission" date="2017-06" db="EMBL/GenBank/DDBJ databases">
        <title>WGS assembly of Brachypodium distachyon.</title>
        <authorList>
            <consortium name="The International Brachypodium Initiative"/>
            <person name="Lucas S."/>
            <person name="Harmon-Smith M."/>
            <person name="Lail K."/>
            <person name="Tice H."/>
            <person name="Grimwood J."/>
            <person name="Bruce D."/>
            <person name="Barry K."/>
            <person name="Shu S."/>
            <person name="Lindquist E."/>
            <person name="Wang M."/>
            <person name="Pitluck S."/>
            <person name="Vogel J.P."/>
            <person name="Garvin D.F."/>
            <person name="Mockler T.C."/>
            <person name="Schmutz J."/>
            <person name="Rokhsar D."/>
            <person name="Bevan M.W."/>
        </authorList>
    </citation>
    <scope>NUCLEOTIDE SEQUENCE</scope>
    <source>
        <strain evidence="2">Bd21</strain>
    </source>
</reference>
<dbReference type="EnsemblPlants" id="PNT63430">
    <property type="protein sequence ID" value="PNT63430"/>
    <property type="gene ID" value="BRADI_4g15473v3"/>
</dbReference>
<feature type="compositionally biased region" description="Low complexity" evidence="1">
    <location>
        <begin position="60"/>
        <end position="75"/>
    </location>
</feature>